<keyword evidence="11" id="KW-0472">Membrane</keyword>
<dbReference type="Pfam" id="PF00067">
    <property type="entry name" value="p450"/>
    <property type="match status" value="1"/>
</dbReference>
<reference evidence="12" key="1">
    <citation type="submission" date="2020-11" db="EMBL/GenBank/DDBJ databases">
        <authorList>
            <consortium name="DOE Joint Genome Institute"/>
            <person name="Ahrendt S."/>
            <person name="Riley R."/>
            <person name="Andreopoulos W."/>
            <person name="Labutti K."/>
            <person name="Pangilinan J."/>
            <person name="Ruiz-Duenas F.J."/>
            <person name="Barrasa J.M."/>
            <person name="Sanchez-Garcia M."/>
            <person name="Camarero S."/>
            <person name="Miyauchi S."/>
            <person name="Serrano A."/>
            <person name="Linde D."/>
            <person name="Babiker R."/>
            <person name="Drula E."/>
            <person name="Ayuso-Fernandez I."/>
            <person name="Pacheco R."/>
            <person name="Padilla G."/>
            <person name="Ferreira P."/>
            <person name="Barriuso J."/>
            <person name="Kellner H."/>
            <person name="Castanera R."/>
            <person name="Alfaro M."/>
            <person name="Ramirez L."/>
            <person name="Pisabarro A.G."/>
            <person name="Kuo A."/>
            <person name="Tritt A."/>
            <person name="Lipzen A."/>
            <person name="He G."/>
            <person name="Yan M."/>
            <person name="Ng V."/>
            <person name="Cullen D."/>
            <person name="Martin F."/>
            <person name="Rosso M.-N."/>
            <person name="Henrissat B."/>
            <person name="Hibbett D."/>
            <person name="Martinez A.T."/>
            <person name="Grigoriev I.V."/>
        </authorList>
    </citation>
    <scope>NUCLEOTIDE SEQUENCE</scope>
    <source>
        <strain evidence="12">ATCC 90797</strain>
    </source>
</reference>
<dbReference type="SUPFAM" id="SSF48264">
    <property type="entry name" value="Cytochrome P450"/>
    <property type="match status" value="1"/>
</dbReference>
<evidence type="ECO:0000256" key="2">
    <source>
        <dbReference type="ARBA" id="ARBA00005179"/>
    </source>
</evidence>
<feature type="binding site" description="axial binding residue" evidence="9">
    <location>
        <position position="123"/>
    </location>
    <ligand>
        <name>heme</name>
        <dbReference type="ChEBI" id="CHEBI:30413"/>
    </ligand>
    <ligandPart>
        <name>Fe</name>
        <dbReference type="ChEBI" id="CHEBI:18248"/>
    </ligandPart>
</feature>
<dbReference type="InterPro" id="IPR036396">
    <property type="entry name" value="Cyt_P450_sf"/>
</dbReference>
<evidence type="ECO:0000256" key="6">
    <source>
        <dbReference type="ARBA" id="ARBA00023002"/>
    </source>
</evidence>
<keyword evidence="7 9" id="KW-0408">Iron</keyword>
<dbReference type="InterPro" id="IPR002401">
    <property type="entry name" value="Cyt_P450_E_grp-I"/>
</dbReference>
<dbReference type="GO" id="GO:0004497">
    <property type="term" value="F:monooxygenase activity"/>
    <property type="evidence" value="ECO:0007669"/>
    <property type="project" value="UniProtKB-KW"/>
</dbReference>
<dbReference type="PANTHER" id="PTHR46300">
    <property type="entry name" value="P450, PUTATIVE (EUROFUNG)-RELATED-RELATED"/>
    <property type="match status" value="1"/>
</dbReference>
<evidence type="ECO:0000256" key="7">
    <source>
        <dbReference type="ARBA" id="ARBA00023004"/>
    </source>
</evidence>
<dbReference type="Proteomes" id="UP000807025">
    <property type="component" value="Unassembled WGS sequence"/>
</dbReference>
<keyword evidence="5 9" id="KW-0479">Metal-binding</keyword>
<evidence type="ECO:0000256" key="4">
    <source>
        <dbReference type="ARBA" id="ARBA00022617"/>
    </source>
</evidence>
<dbReference type="OrthoDB" id="2789670at2759"/>
<evidence type="ECO:0000256" key="1">
    <source>
        <dbReference type="ARBA" id="ARBA00001971"/>
    </source>
</evidence>
<evidence type="ECO:0000313" key="13">
    <source>
        <dbReference type="Proteomes" id="UP000807025"/>
    </source>
</evidence>
<comment type="pathway">
    <text evidence="2">Secondary metabolite biosynthesis.</text>
</comment>
<dbReference type="PROSITE" id="PS00086">
    <property type="entry name" value="CYTOCHROME_P450"/>
    <property type="match status" value="1"/>
</dbReference>
<dbReference type="InterPro" id="IPR001128">
    <property type="entry name" value="Cyt_P450"/>
</dbReference>
<feature type="transmembrane region" description="Helical" evidence="11">
    <location>
        <begin position="128"/>
        <end position="146"/>
    </location>
</feature>
<evidence type="ECO:0000256" key="3">
    <source>
        <dbReference type="ARBA" id="ARBA00010617"/>
    </source>
</evidence>
<dbReference type="PANTHER" id="PTHR46300:SF5">
    <property type="entry name" value="CYTOCHROME P450"/>
    <property type="match status" value="1"/>
</dbReference>
<comment type="similarity">
    <text evidence="3 10">Belongs to the cytochrome P450 family.</text>
</comment>
<evidence type="ECO:0000256" key="5">
    <source>
        <dbReference type="ARBA" id="ARBA00022723"/>
    </source>
</evidence>
<comment type="cofactor">
    <cofactor evidence="1 9">
        <name>heme</name>
        <dbReference type="ChEBI" id="CHEBI:30413"/>
    </cofactor>
</comment>
<feature type="non-terminal residue" evidence="12">
    <location>
        <position position="1"/>
    </location>
</feature>
<gene>
    <name evidence="12" type="ORF">BDN71DRAFT_1380585</name>
</gene>
<keyword evidence="4 9" id="KW-0349">Heme</keyword>
<evidence type="ECO:0000256" key="11">
    <source>
        <dbReference type="SAM" id="Phobius"/>
    </source>
</evidence>
<proteinExistence type="inferred from homology"/>
<keyword evidence="11" id="KW-0812">Transmembrane</keyword>
<evidence type="ECO:0000256" key="10">
    <source>
        <dbReference type="RuleBase" id="RU000461"/>
    </source>
</evidence>
<evidence type="ECO:0000313" key="12">
    <source>
        <dbReference type="EMBL" id="KAF9501110.1"/>
    </source>
</evidence>
<dbReference type="AlphaFoldDB" id="A0A9P6A6P2"/>
<dbReference type="Gene3D" id="1.10.630.10">
    <property type="entry name" value="Cytochrome P450"/>
    <property type="match status" value="1"/>
</dbReference>
<keyword evidence="8 10" id="KW-0503">Monooxygenase</keyword>
<dbReference type="GO" id="GO:0005506">
    <property type="term" value="F:iron ion binding"/>
    <property type="evidence" value="ECO:0007669"/>
    <property type="project" value="InterPro"/>
</dbReference>
<evidence type="ECO:0000256" key="9">
    <source>
        <dbReference type="PIRSR" id="PIRSR602401-1"/>
    </source>
</evidence>
<keyword evidence="11" id="KW-1133">Transmembrane helix</keyword>
<dbReference type="PRINTS" id="PR00463">
    <property type="entry name" value="EP450I"/>
</dbReference>
<comment type="caution">
    <text evidence="12">The sequence shown here is derived from an EMBL/GenBank/DDBJ whole genome shotgun (WGS) entry which is preliminary data.</text>
</comment>
<dbReference type="GO" id="GO:0016705">
    <property type="term" value="F:oxidoreductase activity, acting on paired donors, with incorporation or reduction of molecular oxygen"/>
    <property type="evidence" value="ECO:0007669"/>
    <property type="project" value="InterPro"/>
</dbReference>
<keyword evidence="6 10" id="KW-0560">Oxidoreductase</keyword>
<evidence type="ECO:0000256" key="8">
    <source>
        <dbReference type="ARBA" id="ARBA00023033"/>
    </source>
</evidence>
<name>A0A9P6A6P2_PLEER</name>
<sequence>LLYHLEVQTKEQEELNRVIGHNRFPALEDYDSRPYVKCVRQEIPSKKLRAPAIPHRAVDDDIYKRMFIPNPGAIIISNAKGMALDENVYTEPTRFNPDCFLPKGGGNKEPRPVATFGFGRRICPGRHLAAASIWIAVAAVFATVNVDKAKDQDGKRFTPEIMFETGKTRCVE</sequence>
<dbReference type="EMBL" id="MU154524">
    <property type="protein sequence ID" value="KAF9501110.1"/>
    <property type="molecule type" value="Genomic_DNA"/>
</dbReference>
<protein>
    <submittedName>
        <fullName evidence="12">Cytochrome P450</fullName>
    </submittedName>
</protein>
<accession>A0A9P6A6P2</accession>
<dbReference type="GO" id="GO:0020037">
    <property type="term" value="F:heme binding"/>
    <property type="evidence" value="ECO:0007669"/>
    <property type="project" value="InterPro"/>
</dbReference>
<dbReference type="InterPro" id="IPR017972">
    <property type="entry name" value="Cyt_P450_CS"/>
</dbReference>
<keyword evidence="13" id="KW-1185">Reference proteome</keyword>
<organism evidence="12 13">
    <name type="scientific">Pleurotus eryngii</name>
    <name type="common">Boletus of the steppes</name>
    <dbReference type="NCBI Taxonomy" id="5323"/>
    <lineage>
        <taxon>Eukaryota</taxon>
        <taxon>Fungi</taxon>
        <taxon>Dikarya</taxon>
        <taxon>Basidiomycota</taxon>
        <taxon>Agaricomycotina</taxon>
        <taxon>Agaricomycetes</taxon>
        <taxon>Agaricomycetidae</taxon>
        <taxon>Agaricales</taxon>
        <taxon>Pleurotineae</taxon>
        <taxon>Pleurotaceae</taxon>
        <taxon>Pleurotus</taxon>
    </lineage>
</organism>
<dbReference type="InterPro" id="IPR050364">
    <property type="entry name" value="Cytochrome_P450_fung"/>
</dbReference>